<evidence type="ECO:0000256" key="9">
    <source>
        <dbReference type="SAM" id="Phobius"/>
    </source>
</evidence>
<name>A0A151X2N0_9HYME</name>
<dbReference type="InterPro" id="IPR000276">
    <property type="entry name" value="GPCR_Rhodpsn"/>
</dbReference>
<proteinExistence type="inferred from homology"/>
<dbReference type="SUPFAM" id="SSF81321">
    <property type="entry name" value="Family A G protein-coupled receptor-like"/>
    <property type="match status" value="1"/>
</dbReference>
<dbReference type="GO" id="GO:0004930">
    <property type="term" value="F:G protein-coupled receptor activity"/>
    <property type="evidence" value="ECO:0007669"/>
    <property type="project" value="UniProtKB-KW"/>
</dbReference>
<evidence type="ECO:0000256" key="5">
    <source>
        <dbReference type="ARBA" id="ARBA00023040"/>
    </source>
</evidence>
<dbReference type="GO" id="GO:0005886">
    <property type="term" value="C:plasma membrane"/>
    <property type="evidence" value="ECO:0007669"/>
    <property type="project" value="TreeGrafter"/>
</dbReference>
<dbReference type="PANTHER" id="PTHR45695">
    <property type="entry name" value="LEUCOKININ RECEPTOR-RELATED"/>
    <property type="match status" value="1"/>
</dbReference>
<evidence type="ECO:0000259" key="10">
    <source>
        <dbReference type="PROSITE" id="PS50262"/>
    </source>
</evidence>
<dbReference type="EMBL" id="KQ982578">
    <property type="protein sequence ID" value="KYQ54632.1"/>
    <property type="molecule type" value="Genomic_DNA"/>
</dbReference>
<dbReference type="PANTHER" id="PTHR45695:SF9">
    <property type="entry name" value="LEUCOKININ RECEPTOR"/>
    <property type="match status" value="1"/>
</dbReference>
<reference evidence="11 12" key="1">
    <citation type="submission" date="2015-09" db="EMBL/GenBank/DDBJ databases">
        <title>Trachymyrmex zeteki WGS genome.</title>
        <authorList>
            <person name="Nygaard S."/>
            <person name="Hu H."/>
            <person name="Boomsma J."/>
            <person name="Zhang G."/>
        </authorList>
    </citation>
    <scope>NUCLEOTIDE SEQUENCE [LARGE SCALE GENOMIC DNA]</scope>
    <source>
        <strain evidence="11">Tzet28-1</strain>
        <tissue evidence="11">Whole body</tissue>
    </source>
</reference>
<keyword evidence="3 9" id="KW-0812">Transmembrane</keyword>
<dbReference type="AlphaFoldDB" id="A0A151X2N0"/>
<dbReference type="PRINTS" id="PR00237">
    <property type="entry name" value="GPCRRHODOPSN"/>
</dbReference>
<feature type="domain" description="G-protein coupled receptors family 1 profile" evidence="10">
    <location>
        <begin position="79"/>
        <end position="118"/>
    </location>
</feature>
<comment type="similarity">
    <text evidence="2">Belongs to the G-protein coupled receptor 1 family.</text>
</comment>
<evidence type="ECO:0000256" key="8">
    <source>
        <dbReference type="ARBA" id="ARBA00023224"/>
    </source>
</evidence>
<dbReference type="Proteomes" id="UP000075809">
    <property type="component" value="Unassembled WGS sequence"/>
</dbReference>
<dbReference type="STRING" id="64791.A0A151X2N0"/>
<organism evidence="11 12">
    <name type="scientific">Mycetomoellerius zeteki</name>
    <dbReference type="NCBI Taxonomy" id="64791"/>
    <lineage>
        <taxon>Eukaryota</taxon>
        <taxon>Metazoa</taxon>
        <taxon>Ecdysozoa</taxon>
        <taxon>Arthropoda</taxon>
        <taxon>Hexapoda</taxon>
        <taxon>Insecta</taxon>
        <taxon>Pterygota</taxon>
        <taxon>Neoptera</taxon>
        <taxon>Endopterygota</taxon>
        <taxon>Hymenoptera</taxon>
        <taxon>Apocrita</taxon>
        <taxon>Aculeata</taxon>
        <taxon>Formicoidea</taxon>
        <taxon>Formicidae</taxon>
        <taxon>Myrmicinae</taxon>
        <taxon>Mycetomoellerius</taxon>
    </lineage>
</organism>
<feature type="transmembrane region" description="Helical" evidence="9">
    <location>
        <begin position="99"/>
        <end position="117"/>
    </location>
</feature>
<dbReference type="Gene3D" id="1.20.1070.10">
    <property type="entry name" value="Rhodopsin 7-helix transmembrane proteins"/>
    <property type="match status" value="1"/>
</dbReference>
<evidence type="ECO:0000313" key="11">
    <source>
        <dbReference type="EMBL" id="KYQ54632.1"/>
    </source>
</evidence>
<keyword evidence="8" id="KW-0807">Transducer</keyword>
<evidence type="ECO:0000256" key="3">
    <source>
        <dbReference type="ARBA" id="ARBA00022692"/>
    </source>
</evidence>
<keyword evidence="7 11" id="KW-0675">Receptor</keyword>
<evidence type="ECO:0000256" key="1">
    <source>
        <dbReference type="ARBA" id="ARBA00004141"/>
    </source>
</evidence>
<gene>
    <name evidence="11" type="ORF">ALC60_06548</name>
</gene>
<comment type="subcellular location">
    <subcellularLocation>
        <location evidence="1">Membrane</location>
        <topology evidence="1">Multi-pass membrane protein</topology>
    </subcellularLocation>
</comment>
<dbReference type="PROSITE" id="PS50262">
    <property type="entry name" value="G_PROTEIN_RECEP_F1_2"/>
    <property type="match status" value="1"/>
</dbReference>
<keyword evidence="12" id="KW-1185">Reference proteome</keyword>
<dbReference type="InterPro" id="IPR017452">
    <property type="entry name" value="GPCR_Rhodpsn_7TM"/>
</dbReference>
<evidence type="ECO:0000313" key="12">
    <source>
        <dbReference type="Proteomes" id="UP000075809"/>
    </source>
</evidence>
<evidence type="ECO:0000256" key="7">
    <source>
        <dbReference type="ARBA" id="ARBA00023170"/>
    </source>
</evidence>
<evidence type="ECO:0000256" key="2">
    <source>
        <dbReference type="ARBA" id="ARBA00010663"/>
    </source>
</evidence>
<accession>A0A151X2N0</accession>
<keyword evidence="6 9" id="KW-0472">Membrane</keyword>
<keyword evidence="5" id="KW-0297">G-protein coupled receptor</keyword>
<evidence type="ECO:0000256" key="4">
    <source>
        <dbReference type="ARBA" id="ARBA00022989"/>
    </source>
</evidence>
<evidence type="ECO:0000256" key="6">
    <source>
        <dbReference type="ARBA" id="ARBA00023136"/>
    </source>
</evidence>
<feature type="transmembrane region" description="Helical" evidence="9">
    <location>
        <begin position="64"/>
        <end position="87"/>
    </location>
</feature>
<sequence length="118" mass="13102">MSIQKRNLSDNPVSTEYFGTLGANDDSSIITSFPLFSTVTSRIVNVTSPIIPQSSGQDSLLENLIIPLYGTIFFLSIVGNSLVLITLARNKRMRTVTNVYLLNLVSFYTLLDFYTLLS</sequence>
<protein>
    <submittedName>
        <fullName evidence="11">Cholecystokinin receptor type A</fullName>
    </submittedName>
</protein>
<keyword evidence="4 9" id="KW-1133">Transmembrane helix</keyword>